<evidence type="ECO:0000313" key="1">
    <source>
        <dbReference type="EMBL" id="TDG19667.1"/>
    </source>
</evidence>
<dbReference type="AlphaFoldDB" id="A0A4R5M2E2"/>
<dbReference type="EMBL" id="SMRP01000020">
    <property type="protein sequence ID" value="TDG19667.1"/>
    <property type="molecule type" value="Genomic_DNA"/>
</dbReference>
<keyword evidence="2" id="KW-1185">Reference proteome</keyword>
<gene>
    <name evidence="1" type="ORF">EYW47_29285</name>
</gene>
<sequence length="81" mass="8114">MSEVIDYIVVGGGSGDCVIAGRMSEDPNLAVCVLEAGGRGTLPVGAARAKQMATAIHDFSVDVALEGATPSHSKTSANLGI</sequence>
<dbReference type="SUPFAM" id="SSF51905">
    <property type="entry name" value="FAD/NAD(P)-binding domain"/>
    <property type="match status" value="1"/>
</dbReference>
<evidence type="ECO:0000313" key="2">
    <source>
        <dbReference type="Proteomes" id="UP000295722"/>
    </source>
</evidence>
<name>A0A4R5M2E2_9BURK</name>
<organism evidence="1 2">
    <name type="scientific">Paraburkholderia silviterrae</name>
    <dbReference type="NCBI Taxonomy" id="2528715"/>
    <lineage>
        <taxon>Bacteria</taxon>
        <taxon>Pseudomonadati</taxon>
        <taxon>Pseudomonadota</taxon>
        <taxon>Betaproteobacteria</taxon>
        <taxon>Burkholderiales</taxon>
        <taxon>Burkholderiaceae</taxon>
        <taxon>Paraburkholderia</taxon>
    </lineage>
</organism>
<accession>A0A4R5M2E2</accession>
<dbReference type="InterPro" id="IPR036188">
    <property type="entry name" value="FAD/NAD-bd_sf"/>
</dbReference>
<dbReference type="RefSeq" id="WP_133198334.1">
    <property type="nucleotide sequence ID" value="NZ_JBHUCW010000030.1"/>
</dbReference>
<dbReference type="Gene3D" id="3.50.50.60">
    <property type="entry name" value="FAD/NAD(P)-binding domain"/>
    <property type="match status" value="1"/>
</dbReference>
<dbReference type="OrthoDB" id="1376138at2"/>
<comment type="caution">
    <text evidence="1">The sequence shown here is derived from an EMBL/GenBank/DDBJ whole genome shotgun (WGS) entry which is preliminary data.</text>
</comment>
<reference evidence="1 2" key="1">
    <citation type="submission" date="2019-03" db="EMBL/GenBank/DDBJ databases">
        <title>Paraburkholderia sp. 4M-K11, isolated from subtropical forest soil.</title>
        <authorList>
            <person name="Gao Z.-H."/>
            <person name="Qiu L.-H."/>
        </authorList>
    </citation>
    <scope>NUCLEOTIDE SEQUENCE [LARGE SCALE GENOMIC DNA]</scope>
    <source>
        <strain evidence="1 2">4M-K11</strain>
    </source>
</reference>
<protein>
    <submittedName>
        <fullName evidence="1">Uncharacterized protein</fullName>
    </submittedName>
</protein>
<proteinExistence type="predicted"/>
<dbReference type="Proteomes" id="UP000295722">
    <property type="component" value="Unassembled WGS sequence"/>
</dbReference>